<proteinExistence type="predicted"/>
<protein>
    <recommendedName>
        <fullName evidence="4">Steroid 5-alpha reductase C-terminal domain-containing protein</fullName>
    </recommendedName>
</protein>
<feature type="transmembrane region" description="Helical" evidence="1">
    <location>
        <begin position="314"/>
        <end position="341"/>
    </location>
</feature>
<feature type="transmembrane region" description="Helical" evidence="1">
    <location>
        <begin position="207"/>
        <end position="232"/>
    </location>
</feature>
<organism evidence="2 3">
    <name type="scientific">Aphanomyces astaci</name>
    <name type="common">Crayfish plague agent</name>
    <dbReference type="NCBI Taxonomy" id="112090"/>
    <lineage>
        <taxon>Eukaryota</taxon>
        <taxon>Sar</taxon>
        <taxon>Stramenopiles</taxon>
        <taxon>Oomycota</taxon>
        <taxon>Saprolegniomycetes</taxon>
        <taxon>Saprolegniales</taxon>
        <taxon>Verrucalvaceae</taxon>
        <taxon>Aphanomyces</taxon>
    </lineage>
</organism>
<dbReference type="AlphaFoldDB" id="A0A9X8DVZ0"/>
<keyword evidence="1" id="KW-0472">Membrane</keyword>
<reference evidence="2 3" key="1">
    <citation type="journal article" date="2018" name="J. Invertebr. Pathol.">
        <title>New genotyping method for the causative agent of crayfish plague (Aphanomyces astaci) based on whole genome data.</title>
        <authorList>
            <person name="Minardi D."/>
            <person name="Studholme D.J."/>
            <person name="van der Giezen M."/>
            <person name="Pretto T."/>
            <person name="Oidtmann B."/>
        </authorList>
    </citation>
    <scope>NUCLEOTIDE SEQUENCE [LARGE SCALE GENOMIC DNA]</scope>
    <source>
        <strain evidence="2 3">KB13</strain>
    </source>
</reference>
<dbReference type="Gene3D" id="1.20.120.1630">
    <property type="match status" value="1"/>
</dbReference>
<keyword evidence="1" id="KW-0812">Transmembrane</keyword>
<dbReference type="EMBL" id="QUTI01028370">
    <property type="protein sequence ID" value="RLO04708.1"/>
    <property type="molecule type" value="Genomic_DNA"/>
</dbReference>
<evidence type="ECO:0000313" key="2">
    <source>
        <dbReference type="EMBL" id="RLO04708.1"/>
    </source>
</evidence>
<keyword evidence="1" id="KW-1133">Transmembrane helix</keyword>
<gene>
    <name evidence="2" type="ORF">DYB28_007778</name>
</gene>
<evidence type="ECO:0000313" key="3">
    <source>
        <dbReference type="Proteomes" id="UP000275652"/>
    </source>
</evidence>
<comment type="caution">
    <text evidence="2">The sequence shown here is derived from an EMBL/GenBank/DDBJ whole genome shotgun (WGS) entry which is preliminary data.</text>
</comment>
<evidence type="ECO:0008006" key="4">
    <source>
        <dbReference type="Google" id="ProtNLM"/>
    </source>
</evidence>
<dbReference type="PROSITE" id="PS50244">
    <property type="entry name" value="S5A_REDUCTASE"/>
    <property type="match status" value="1"/>
</dbReference>
<evidence type="ECO:0000256" key="1">
    <source>
        <dbReference type="SAM" id="Phobius"/>
    </source>
</evidence>
<dbReference type="Proteomes" id="UP000275652">
    <property type="component" value="Unassembled WGS sequence"/>
</dbReference>
<name>A0A9X8DVZ0_APHAT</name>
<accession>A0A9X8DVZ0</accession>
<feature type="transmembrane region" description="Helical" evidence="1">
    <location>
        <begin position="244"/>
        <end position="262"/>
    </location>
</feature>
<sequence length="386" mass="43509">MQWFLTCHTLRFGLPEDPANIRGMASKAGSIPSQAVSPSKRNSAQVTVARRQSIVAADDFFMLAQDQDGYIHLFNARKTEIQALSMEVKVQADARISHKRHFAIVGVMMEALYIKYLCPFKKYVTLDLIGGPRPLQFRYYINMQKGATFFFVLACMAYYDNWSWTAHVYLASTLCFVLSIYQHPSVDHGIYGFIWLLKDITVPDATWQVYLTIPSAIVAVVGLGIYWVAGYIVVAHRVEASPSLGAVCIMMNTLGSTLMLAADTQKYFALKYKKGLISYVVTKMLSCHHMNGHHFARRDGWVTWSRNTNYLGEMMLYLSFALLANHWIPYAWLAFVWSMLFMSNMMAKDASLRGDAYMAKAGFLLPNVAGWAAASWSSAPKVVKEA</sequence>